<evidence type="ECO:0000313" key="2">
    <source>
        <dbReference type="EMBL" id="GBP09142.1"/>
    </source>
</evidence>
<dbReference type="AlphaFoldDB" id="A0A4C1T401"/>
<keyword evidence="3" id="KW-1185">Reference proteome</keyword>
<comment type="caution">
    <text evidence="2">The sequence shown here is derived from an EMBL/GenBank/DDBJ whole genome shotgun (WGS) entry which is preliminary data.</text>
</comment>
<reference evidence="2 3" key="1">
    <citation type="journal article" date="2019" name="Commun. Biol.">
        <title>The bagworm genome reveals a unique fibroin gene that provides high tensile strength.</title>
        <authorList>
            <person name="Kono N."/>
            <person name="Nakamura H."/>
            <person name="Ohtoshi R."/>
            <person name="Tomita M."/>
            <person name="Numata K."/>
            <person name="Arakawa K."/>
        </authorList>
    </citation>
    <scope>NUCLEOTIDE SEQUENCE [LARGE SCALE GENOMIC DNA]</scope>
</reference>
<accession>A0A4C1T401</accession>
<dbReference type="EMBL" id="BGZK01000034">
    <property type="protein sequence ID" value="GBP09142.1"/>
    <property type="molecule type" value="Genomic_DNA"/>
</dbReference>
<sequence length="110" mass="13007">MDDSLRYSPRHRKSLINRQGLGPFMYPGAKGPGGSVNRVRTPVCRQSITLPMRDARRARRSRRRTPARTVRFVIALRNEFNSVFRRKCDRPQIRKSNVDPVRRRRRRPPL</sequence>
<name>A0A4C1T401_EUMVA</name>
<gene>
    <name evidence="2" type="ORF">EVAR_4023_1</name>
</gene>
<organism evidence="2 3">
    <name type="scientific">Eumeta variegata</name>
    <name type="common">Bagworm moth</name>
    <name type="synonym">Eumeta japonica</name>
    <dbReference type="NCBI Taxonomy" id="151549"/>
    <lineage>
        <taxon>Eukaryota</taxon>
        <taxon>Metazoa</taxon>
        <taxon>Ecdysozoa</taxon>
        <taxon>Arthropoda</taxon>
        <taxon>Hexapoda</taxon>
        <taxon>Insecta</taxon>
        <taxon>Pterygota</taxon>
        <taxon>Neoptera</taxon>
        <taxon>Endopterygota</taxon>
        <taxon>Lepidoptera</taxon>
        <taxon>Glossata</taxon>
        <taxon>Ditrysia</taxon>
        <taxon>Tineoidea</taxon>
        <taxon>Psychidae</taxon>
        <taxon>Oiketicinae</taxon>
        <taxon>Eumeta</taxon>
    </lineage>
</organism>
<feature type="region of interest" description="Disordered" evidence="1">
    <location>
        <begin position="19"/>
        <end position="40"/>
    </location>
</feature>
<proteinExistence type="predicted"/>
<dbReference type="Proteomes" id="UP000299102">
    <property type="component" value="Unassembled WGS sequence"/>
</dbReference>
<evidence type="ECO:0000256" key="1">
    <source>
        <dbReference type="SAM" id="MobiDB-lite"/>
    </source>
</evidence>
<evidence type="ECO:0000313" key="3">
    <source>
        <dbReference type="Proteomes" id="UP000299102"/>
    </source>
</evidence>
<feature type="compositionally biased region" description="Basic and acidic residues" evidence="1">
    <location>
        <begin position="91"/>
        <end position="101"/>
    </location>
</feature>
<protein>
    <submittedName>
        <fullName evidence="2">Uncharacterized protein</fullName>
    </submittedName>
</protein>
<feature type="region of interest" description="Disordered" evidence="1">
    <location>
        <begin position="91"/>
        <end position="110"/>
    </location>
</feature>